<reference evidence="1" key="1">
    <citation type="journal article" date="2019" name="bioRxiv">
        <title>The Genome of the Zebra Mussel, Dreissena polymorpha: A Resource for Invasive Species Research.</title>
        <authorList>
            <person name="McCartney M.A."/>
            <person name="Auch B."/>
            <person name="Kono T."/>
            <person name="Mallez S."/>
            <person name="Zhang Y."/>
            <person name="Obille A."/>
            <person name="Becker A."/>
            <person name="Abrahante J.E."/>
            <person name="Garbe J."/>
            <person name="Badalamenti J.P."/>
            <person name="Herman A."/>
            <person name="Mangelson H."/>
            <person name="Liachko I."/>
            <person name="Sullivan S."/>
            <person name="Sone E.D."/>
            <person name="Koren S."/>
            <person name="Silverstein K.A.T."/>
            <person name="Beckman K.B."/>
            <person name="Gohl D.M."/>
        </authorList>
    </citation>
    <scope>NUCLEOTIDE SEQUENCE</scope>
    <source>
        <strain evidence="1">Duluth1</strain>
        <tissue evidence="1">Whole animal</tissue>
    </source>
</reference>
<evidence type="ECO:0000313" key="2">
    <source>
        <dbReference type="Proteomes" id="UP000828390"/>
    </source>
</evidence>
<gene>
    <name evidence="1" type="ORF">DPMN_032829</name>
</gene>
<organism evidence="1 2">
    <name type="scientific">Dreissena polymorpha</name>
    <name type="common">Zebra mussel</name>
    <name type="synonym">Mytilus polymorpha</name>
    <dbReference type="NCBI Taxonomy" id="45954"/>
    <lineage>
        <taxon>Eukaryota</taxon>
        <taxon>Metazoa</taxon>
        <taxon>Spiralia</taxon>
        <taxon>Lophotrochozoa</taxon>
        <taxon>Mollusca</taxon>
        <taxon>Bivalvia</taxon>
        <taxon>Autobranchia</taxon>
        <taxon>Heteroconchia</taxon>
        <taxon>Euheterodonta</taxon>
        <taxon>Imparidentia</taxon>
        <taxon>Neoheterodontei</taxon>
        <taxon>Myida</taxon>
        <taxon>Dreissenoidea</taxon>
        <taxon>Dreissenidae</taxon>
        <taxon>Dreissena</taxon>
    </lineage>
</organism>
<evidence type="ECO:0000313" key="1">
    <source>
        <dbReference type="EMBL" id="KAH3869659.1"/>
    </source>
</evidence>
<dbReference type="AlphaFoldDB" id="A0A9D4M4P0"/>
<comment type="caution">
    <text evidence="1">The sequence shown here is derived from an EMBL/GenBank/DDBJ whole genome shotgun (WGS) entry which is preliminary data.</text>
</comment>
<sequence length="140" mass="15236">MGQQQSSEAGGIDGCAGCGVRLPPANKDFDFIQAMKNTSAETFCFWTPTQNEVVITDSVNVGLNVFDHRSANVGAGKSVSVTKGTKLFKYFRIKGSSEYWCSKCFAINKRKIAQSVFYELMGDGKIVSPDMAMVKIIGDD</sequence>
<dbReference type="EMBL" id="JAIWYP010000002">
    <property type="protein sequence ID" value="KAH3869659.1"/>
    <property type="molecule type" value="Genomic_DNA"/>
</dbReference>
<proteinExistence type="predicted"/>
<name>A0A9D4M4P0_DREPO</name>
<dbReference type="Proteomes" id="UP000828390">
    <property type="component" value="Unassembled WGS sequence"/>
</dbReference>
<reference evidence="1" key="2">
    <citation type="submission" date="2020-11" db="EMBL/GenBank/DDBJ databases">
        <authorList>
            <person name="McCartney M.A."/>
            <person name="Auch B."/>
            <person name="Kono T."/>
            <person name="Mallez S."/>
            <person name="Becker A."/>
            <person name="Gohl D.M."/>
            <person name="Silverstein K.A.T."/>
            <person name="Koren S."/>
            <person name="Bechman K.B."/>
            <person name="Herman A."/>
            <person name="Abrahante J.E."/>
            <person name="Garbe J."/>
        </authorList>
    </citation>
    <scope>NUCLEOTIDE SEQUENCE</scope>
    <source>
        <strain evidence="1">Duluth1</strain>
        <tissue evidence="1">Whole animal</tissue>
    </source>
</reference>
<keyword evidence="2" id="KW-1185">Reference proteome</keyword>
<protein>
    <submittedName>
        <fullName evidence="1">Uncharacterized protein</fullName>
    </submittedName>
</protein>
<accession>A0A9D4M4P0</accession>